<feature type="region of interest" description="Disordered" evidence="5">
    <location>
        <begin position="1"/>
        <end position="33"/>
    </location>
</feature>
<gene>
    <name evidence="7" type="ORF">CARUB_v10024013mg</name>
</gene>
<dbReference type="FunFam" id="1.10.238.10:FF:000042">
    <property type="entry name" value="Calmodulin"/>
    <property type="match status" value="1"/>
</dbReference>
<evidence type="ECO:0000256" key="3">
    <source>
        <dbReference type="ARBA" id="ARBA00022737"/>
    </source>
</evidence>
<dbReference type="KEGG" id="crb:17890353"/>
<organism evidence="7 8">
    <name type="scientific">Capsella rubella</name>
    <dbReference type="NCBI Taxonomy" id="81985"/>
    <lineage>
        <taxon>Eukaryota</taxon>
        <taxon>Viridiplantae</taxon>
        <taxon>Streptophyta</taxon>
        <taxon>Embryophyta</taxon>
        <taxon>Tracheophyta</taxon>
        <taxon>Spermatophyta</taxon>
        <taxon>Magnoliopsida</taxon>
        <taxon>eudicotyledons</taxon>
        <taxon>Gunneridae</taxon>
        <taxon>Pentapetalae</taxon>
        <taxon>rosids</taxon>
        <taxon>malvids</taxon>
        <taxon>Brassicales</taxon>
        <taxon>Brassicaceae</taxon>
        <taxon>Camelineae</taxon>
        <taxon>Capsella</taxon>
    </lineage>
</organism>
<dbReference type="PANTHER" id="PTHR23048">
    <property type="entry name" value="MYOSIN LIGHT CHAIN 1, 3"/>
    <property type="match status" value="1"/>
</dbReference>
<dbReference type="eggNOG" id="KOG0027">
    <property type="taxonomic scope" value="Eukaryota"/>
</dbReference>
<keyword evidence="3" id="KW-0677">Repeat</keyword>
<dbReference type="InterPro" id="IPR018247">
    <property type="entry name" value="EF_Hand_1_Ca_BS"/>
</dbReference>
<feature type="domain" description="EF-hand" evidence="6">
    <location>
        <begin position="87"/>
        <end position="122"/>
    </location>
</feature>
<evidence type="ECO:0000313" key="7">
    <source>
        <dbReference type="EMBL" id="EOA27855.1"/>
    </source>
</evidence>
<dbReference type="PROSITE" id="PS00018">
    <property type="entry name" value="EF_HAND_1"/>
    <property type="match status" value="4"/>
</dbReference>
<dbReference type="EMBL" id="KB870808">
    <property type="protein sequence ID" value="EOA27855.1"/>
    <property type="molecule type" value="Genomic_DNA"/>
</dbReference>
<evidence type="ECO:0000313" key="8">
    <source>
        <dbReference type="Proteomes" id="UP000029121"/>
    </source>
</evidence>
<dbReference type="SUPFAM" id="SSF47473">
    <property type="entry name" value="EF-hand"/>
    <property type="match status" value="1"/>
</dbReference>
<dbReference type="InterPro" id="IPR050230">
    <property type="entry name" value="CALM/Myosin/TropC-like"/>
</dbReference>
<dbReference type="PANTHER" id="PTHR23048:SF53">
    <property type="entry name" value="CALMODULIN"/>
    <property type="match status" value="1"/>
</dbReference>
<dbReference type="Proteomes" id="UP000029121">
    <property type="component" value="Unassembled WGS sequence"/>
</dbReference>
<feature type="domain" description="EF-hand" evidence="6">
    <location>
        <begin position="160"/>
        <end position="195"/>
    </location>
</feature>
<keyword evidence="8" id="KW-1185">Reference proteome</keyword>
<dbReference type="Gene3D" id="1.10.238.10">
    <property type="entry name" value="EF-hand"/>
    <property type="match status" value="3"/>
</dbReference>
<evidence type="ECO:0000259" key="6">
    <source>
        <dbReference type="PROSITE" id="PS50222"/>
    </source>
</evidence>
<evidence type="ECO:0000256" key="5">
    <source>
        <dbReference type="SAM" id="MobiDB-lite"/>
    </source>
</evidence>
<dbReference type="CDD" id="cd00051">
    <property type="entry name" value="EFh"/>
    <property type="match status" value="2"/>
</dbReference>
<feature type="domain" description="EF-hand" evidence="6">
    <location>
        <begin position="51"/>
        <end position="86"/>
    </location>
</feature>
<keyword evidence="4" id="KW-0106">Calcium</keyword>
<dbReference type="FunFam" id="1.10.238.10:FF:000034">
    <property type="entry name" value="Calmodulin"/>
    <property type="match status" value="1"/>
</dbReference>
<dbReference type="STRING" id="81985.R0HRC2"/>
<sequence>MGLSPPFSSALYNSRTTPPPSSLNHTNVDSSSSSSSSLFLILKMADQLTDDQISEFKEAFSLFDKDGDGCITTKELGTVMRSLGQNPTEAELQDMINEVDADGNGTIDFPEFLNLMARKMKDTDSEEELKEAFRVFDKDQNGFISAAELRHVMTNLGEKLTDEEVDEMIKEADVDGDGQINYEEFVKVMMAKRRGKRVMTTRRSSNSVEYKEKNGRRKSHCRIL</sequence>
<feature type="domain" description="EF-hand" evidence="6">
    <location>
        <begin position="124"/>
        <end position="159"/>
    </location>
</feature>
<dbReference type="InterPro" id="IPR011992">
    <property type="entry name" value="EF-hand-dom_pair"/>
</dbReference>
<comment type="similarity">
    <text evidence="1">Belongs to the calmodulin family.</text>
</comment>
<feature type="compositionally biased region" description="Polar residues" evidence="5">
    <location>
        <begin position="1"/>
        <end position="29"/>
    </location>
</feature>
<dbReference type="PROSITE" id="PS50222">
    <property type="entry name" value="EF_HAND_2"/>
    <property type="match status" value="4"/>
</dbReference>
<dbReference type="OrthoDB" id="1042764at2759"/>
<keyword evidence="2" id="KW-0479">Metal-binding</keyword>
<dbReference type="SMART" id="SM00054">
    <property type="entry name" value="EFh"/>
    <property type="match status" value="4"/>
</dbReference>
<dbReference type="Pfam" id="PF13499">
    <property type="entry name" value="EF-hand_7"/>
    <property type="match status" value="2"/>
</dbReference>
<evidence type="ECO:0000256" key="4">
    <source>
        <dbReference type="ARBA" id="ARBA00022837"/>
    </source>
</evidence>
<evidence type="ECO:0000256" key="2">
    <source>
        <dbReference type="ARBA" id="ARBA00022723"/>
    </source>
</evidence>
<proteinExistence type="inferred from homology"/>
<dbReference type="GO" id="GO:0016460">
    <property type="term" value="C:myosin II complex"/>
    <property type="evidence" value="ECO:0007669"/>
    <property type="project" value="TreeGrafter"/>
</dbReference>
<dbReference type="InterPro" id="IPR002048">
    <property type="entry name" value="EF_hand_dom"/>
</dbReference>
<evidence type="ECO:0000256" key="1">
    <source>
        <dbReference type="ARBA" id="ARBA00009763"/>
    </source>
</evidence>
<reference evidence="8" key="1">
    <citation type="journal article" date="2013" name="Nat. Genet.">
        <title>The Capsella rubella genome and the genomic consequences of rapid mating system evolution.</title>
        <authorList>
            <person name="Slotte T."/>
            <person name="Hazzouri K.M."/>
            <person name="Agren J.A."/>
            <person name="Koenig D."/>
            <person name="Maumus F."/>
            <person name="Guo Y.L."/>
            <person name="Steige K."/>
            <person name="Platts A.E."/>
            <person name="Escobar J.S."/>
            <person name="Newman L.K."/>
            <person name="Wang W."/>
            <person name="Mandakova T."/>
            <person name="Vello E."/>
            <person name="Smith L.M."/>
            <person name="Henz S.R."/>
            <person name="Steffen J."/>
            <person name="Takuno S."/>
            <person name="Brandvain Y."/>
            <person name="Coop G."/>
            <person name="Andolfatto P."/>
            <person name="Hu T.T."/>
            <person name="Blanchette M."/>
            <person name="Clark R.M."/>
            <person name="Quesneville H."/>
            <person name="Nordborg M."/>
            <person name="Gaut B.S."/>
            <person name="Lysak M.A."/>
            <person name="Jenkins J."/>
            <person name="Grimwood J."/>
            <person name="Chapman J."/>
            <person name="Prochnik S."/>
            <person name="Shu S."/>
            <person name="Rokhsar D."/>
            <person name="Schmutz J."/>
            <person name="Weigel D."/>
            <person name="Wright S.I."/>
        </authorList>
    </citation>
    <scope>NUCLEOTIDE SEQUENCE [LARGE SCALE GENOMIC DNA]</scope>
    <source>
        <strain evidence="8">cv. Monte Gargano</strain>
    </source>
</reference>
<protein>
    <recommendedName>
        <fullName evidence="6">EF-hand domain-containing protein</fullName>
    </recommendedName>
</protein>
<name>R0HRC2_9BRAS</name>
<dbReference type="GO" id="GO:0005509">
    <property type="term" value="F:calcium ion binding"/>
    <property type="evidence" value="ECO:0007669"/>
    <property type="project" value="InterPro"/>
</dbReference>
<accession>R0HRC2</accession>
<dbReference type="AlphaFoldDB" id="R0HRC2"/>